<gene>
    <name evidence="2" type="ORF">I206_02557</name>
    <name evidence="3" type="ORF">I206_105018</name>
</gene>
<feature type="compositionally biased region" description="Polar residues" evidence="1">
    <location>
        <begin position="297"/>
        <end position="316"/>
    </location>
</feature>
<feature type="region of interest" description="Disordered" evidence="1">
    <location>
        <begin position="157"/>
        <end position="181"/>
    </location>
</feature>
<feature type="region of interest" description="Disordered" evidence="1">
    <location>
        <begin position="234"/>
        <end position="321"/>
    </location>
</feature>
<dbReference type="EMBL" id="KV700115">
    <property type="protein sequence ID" value="OCF51841.1"/>
    <property type="molecule type" value="Genomic_DNA"/>
</dbReference>
<dbReference type="EMBL" id="CP144524">
    <property type="protein sequence ID" value="WWC71065.1"/>
    <property type="molecule type" value="Genomic_DNA"/>
</dbReference>
<dbReference type="RefSeq" id="XP_019013060.1">
    <property type="nucleotide sequence ID" value="XM_019154320.1"/>
</dbReference>
<reference evidence="2" key="3">
    <citation type="submission" date="2016-07" db="EMBL/GenBank/DDBJ databases">
        <title>Evolution of pathogenesis and genome organization in the Tremellales.</title>
        <authorList>
            <person name="Cuomo C."/>
            <person name="Litvintseva A."/>
            <person name="Heitman J."/>
            <person name="Chen Y."/>
            <person name="Sun S."/>
            <person name="Springer D."/>
            <person name="Dromer F."/>
            <person name="Young S."/>
            <person name="Zeng Q."/>
            <person name="Chapman S."/>
            <person name="Gujja S."/>
            <person name="Saif S."/>
            <person name="Birren B."/>
        </authorList>
    </citation>
    <scope>NUCLEOTIDE SEQUENCE</scope>
    <source>
        <strain evidence="2">CBS 10737</strain>
    </source>
</reference>
<reference evidence="3" key="2">
    <citation type="submission" date="2013-07" db="EMBL/GenBank/DDBJ databases">
        <authorList>
            <consortium name="The Broad Institute Genome Sequencing Platform"/>
            <person name="Cuomo C."/>
            <person name="Litvintseva A."/>
            <person name="Chen Y."/>
            <person name="Heitman J."/>
            <person name="Sun S."/>
            <person name="Springer D."/>
            <person name="Dromer F."/>
            <person name="Young S.K."/>
            <person name="Zeng Q."/>
            <person name="Gargeya S."/>
            <person name="Fitzgerald M."/>
            <person name="Abouelleil A."/>
            <person name="Alvarado L."/>
            <person name="Berlin A.M."/>
            <person name="Chapman S.B."/>
            <person name="Dewar J."/>
            <person name="Goldberg J."/>
            <person name="Griggs A."/>
            <person name="Gujja S."/>
            <person name="Hansen M."/>
            <person name="Howarth C."/>
            <person name="Imamovic A."/>
            <person name="Larimer J."/>
            <person name="McCowan C."/>
            <person name="Murphy C."/>
            <person name="Pearson M."/>
            <person name="Priest M."/>
            <person name="Roberts A."/>
            <person name="Saif S."/>
            <person name="Shea T."/>
            <person name="Sykes S."/>
            <person name="Wortman J."/>
            <person name="Nusbaum C."/>
            <person name="Birren B."/>
        </authorList>
    </citation>
    <scope>NUCLEOTIDE SEQUENCE</scope>
    <source>
        <strain evidence="3">CBS 10737</strain>
    </source>
</reference>
<accession>A0A1B9I8W5</accession>
<evidence type="ECO:0000313" key="4">
    <source>
        <dbReference type="Proteomes" id="UP000094020"/>
    </source>
</evidence>
<protein>
    <submittedName>
        <fullName evidence="2">Uncharacterized protein</fullName>
    </submittedName>
</protein>
<dbReference type="AlphaFoldDB" id="A0A1B9I8W5"/>
<proteinExistence type="predicted"/>
<feature type="compositionally biased region" description="Low complexity" evidence="1">
    <location>
        <begin position="245"/>
        <end position="256"/>
    </location>
</feature>
<feature type="compositionally biased region" description="Low complexity" evidence="1">
    <location>
        <begin position="269"/>
        <end position="280"/>
    </location>
</feature>
<sequence length="455" mass="50181">MSTPSPFLNDNPPTMVMQDTGSISAYHASISQQMYSLLQAHNPSISSKSTTRSVSVSSSILPELPNGFSSRKSHKKSKDKEVKSLLDPNIQVEVLVNGEIKPDLLKKKNIKKIDNSSSDCVVSTTTLSDSSKLKDNISSIATGRSIKTNSIITNSQAESNSLHEESSFRGRSKLARPRRHVSGATIQANKGRYEYERSASYDYKRQLRFAKHRAELVNKVDNWWKEVQESLPEESALTDIPPEIPESIPSPSIPHAIIRRSSDKDQDKTSSISSSPSSSSNCKREKLPPLKLYDNFPSKSDQMTSPRLNSNSNSDSRPVDFLPSPSLGLGIGFAFNIEDPNVTKSITHSHSHTQQQPLTFSNKACKATFKCMNSKSLSAGLPITNKFEEGKEWIIDVLGKSADWDIPFDPNATNTKMNSRKNIGEERSRSPIKVLVTGEMPTPKPIAANSCMWGG</sequence>
<dbReference type="OrthoDB" id="2565347at2759"/>
<dbReference type="KEGG" id="kpin:30170926"/>
<keyword evidence="4" id="KW-1185">Reference proteome</keyword>
<dbReference type="Proteomes" id="UP000094020">
    <property type="component" value="Chromosome 6"/>
</dbReference>
<reference evidence="2" key="1">
    <citation type="submission" date="2013-07" db="EMBL/GenBank/DDBJ databases">
        <title>The Genome Sequence of Cryptococcus pinus CBS10737.</title>
        <authorList>
            <consortium name="The Broad Institute Genome Sequencing Platform"/>
            <person name="Cuomo C."/>
            <person name="Litvintseva A."/>
            <person name="Chen Y."/>
            <person name="Heitman J."/>
            <person name="Sun S."/>
            <person name="Springer D."/>
            <person name="Dromer F."/>
            <person name="Young S.K."/>
            <person name="Zeng Q."/>
            <person name="Gargeya S."/>
            <person name="Fitzgerald M."/>
            <person name="Abouelleil A."/>
            <person name="Alvarado L."/>
            <person name="Berlin A.M."/>
            <person name="Chapman S.B."/>
            <person name="Dewar J."/>
            <person name="Goldberg J."/>
            <person name="Griggs A."/>
            <person name="Gujja S."/>
            <person name="Hansen M."/>
            <person name="Howarth C."/>
            <person name="Imamovic A."/>
            <person name="Larimer J."/>
            <person name="McCowan C."/>
            <person name="Murphy C."/>
            <person name="Pearson M."/>
            <person name="Priest M."/>
            <person name="Roberts A."/>
            <person name="Saif S."/>
            <person name="Shea T."/>
            <person name="Sykes S."/>
            <person name="Wortman J."/>
            <person name="Nusbaum C."/>
            <person name="Birren B."/>
        </authorList>
    </citation>
    <scope>NUCLEOTIDE SEQUENCE [LARGE SCALE GENOMIC DNA]</scope>
    <source>
        <strain evidence="2">CBS 10737</strain>
    </source>
</reference>
<reference evidence="3" key="4">
    <citation type="submission" date="2024-02" db="EMBL/GenBank/DDBJ databases">
        <title>Comparative genomics of Cryptococcus and Kwoniella reveals pathogenesis evolution and contrasting modes of karyotype evolution via chromosome fusion or intercentromeric recombination.</title>
        <authorList>
            <person name="Coelho M.A."/>
            <person name="David-Palma M."/>
            <person name="Shea T."/>
            <person name="Bowers K."/>
            <person name="McGinley-Smith S."/>
            <person name="Mohammad A.W."/>
            <person name="Gnirke A."/>
            <person name="Yurkov A.M."/>
            <person name="Nowrousian M."/>
            <person name="Sun S."/>
            <person name="Cuomo C.A."/>
            <person name="Heitman J."/>
        </authorList>
    </citation>
    <scope>NUCLEOTIDE SEQUENCE</scope>
    <source>
        <strain evidence="3">CBS 10737</strain>
    </source>
</reference>
<evidence type="ECO:0000313" key="2">
    <source>
        <dbReference type="EMBL" id="OCF51841.1"/>
    </source>
</evidence>
<feature type="region of interest" description="Disordered" evidence="1">
    <location>
        <begin position="57"/>
        <end position="83"/>
    </location>
</feature>
<evidence type="ECO:0000313" key="3">
    <source>
        <dbReference type="EMBL" id="WWC71065.1"/>
    </source>
</evidence>
<organism evidence="2">
    <name type="scientific">Kwoniella pini CBS 10737</name>
    <dbReference type="NCBI Taxonomy" id="1296096"/>
    <lineage>
        <taxon>Eukaryota</taxon>
        <taxon>Fungi</taxon>
        <taxon>Dikarya</taxon>
        <taxon>Basidiomycota</taxon>
        <taxon>Agaricomycotina</taxon>
        <taxon>Tremellomycetes</taxon>
        <taxon>Tremellales</taxon>
        <taxon>Cryptococcaceae</taxon>
        <taxon>Kwoniella</taxon>
    </lineage>
</organism>
<dbReference type="GeneID" id="30170926"/>
<feature type="compositionally biased region" description="Basic residues" evidence="1">
    <location>
        <begin position="170"/>
        <end position="181"/>
    </location>
</feature>
<name>A0A1B9I8W5_9TREE</name>
<evidence type="ECO:0000256" key="1">
    <source>
        <dbReference type="SAM" id="MobiDB-lite"/>
    </source>
</evidence>